<evidence type="ECO:0000256" key="3">
    <source>
        <dbReference type="ARBA" id="ARBA00022741"/>
    </source>
</evidence>
<evidence type="ECO:0000256" key="4">
    <source>
        <dbReference type="ARBA" id="ARBA00022821"/>
    </source>
</evidence>
<evidence type="ECO:0000259" key="10">
    <source>
        <dbReference type="Pfam" id="PF25019"/>
    </source>
</evidence>
<dbReference type="SUPFAM" id="SSF52540">
    <property type="entry name" value="P-loop containing nucleoside triphosphate hydrolases"/>
    <property type="match status" value="1"/>
</dbReference>
<evidence type="ECO:0008006" key="13">
    <source>
        <dbReference type="Google" id="ProtNLM"/>
    </source>
</evidence>
<organism evidence="11 12">
    <name type="scientific">Brassica oleracea var. oleracea</name>
    <dbReference type="NCBI Taxonomy" id="109376"/>
    <lineage>
        <taxon>Eukaryota</taxon>
        <taxon>Viridiplantae</taxon>
        <taxon>Streptophyta</taxon>
        <taxon>Embryophyta</taxon>
        <taxon>Tracheophyta</taxon>
        <taxon>Spermatophyta</taxon>
        <taxon>Magnoliopsida</taxon>
        <taxon>eudicotyledons</taxon>
        <taxon>Gunneridae</taxon>
        <taxon>Pentapetalae</taxon>
        <taxon>rosids</taxon>
        <taxon>malvids</taxon>
        <taxon>Brassicales</taxon>
        <taxon>Brassicaceae</taxon>
        <taxon>Brassiceae</taxon>
        <taxon>Brassica</taxon>
    </lineage>
</organism>
<dbReference type="GO" id="GO:0043531">
    <property type="term" value="F:ADP binding"/>
    <property type="evidence" value="ECO:0007669"/>
    <property type="project" value="InterPro"/>
</dbReference>
<dbReference type="PANTHER" id="PTHR36766:SF40">
    <property type="entry name" value="DISEASE RESISTANCE PROTEIN RGA3"/>
    <property type="match status" value="1"/>
</dbReference>
<sequence>MANPHLSDSWEVALNRFLATSSKFEELPGENSFSTMLRKLKCSLLAGTKVLADAEQKAYDVKGVKMWLTEFQDASFFAENILEDVSTKVLRDEKYYLWTPKLELNLDAELQEKMEGVVALLEHLVGQIKVLGLSVYAQWKPRSHTSPLFHHVEAVGREADKLAFTNLLLSGDKVSCGTPNVISVNGMPGIGKTTLVQAVYNDESVTRHFDHKVWINVGKQFDVFRVTKDVLHKVSSGAVNTEDHLSSLQVQLMETLAGKRFLLVLDDFWSENSSKWQLFLTSFTGVSEGSRIVLTTQNDIVSFVRKAAETYRLRLMTDIECWELICSSVFGCKLVNYIDQELERTGKRIAEQCKGLPLAATTIARHLRSRPVLKEWNDVSDNFLYYTSGVLEVLMRSYDSLPCHLKRCFAFCSIFPKGYVFNRNNLVLLWMAVDLVYQPESNQRSEDTGNEYLEDLVARSFLQPLDDKKTFTMHDFMNDLAKTAAGELCFRLEDNNLLQIPERVRHLSFCGNQWGSSVAYTLTRGNYLRTFLPLVVPPPPSGSSELAKNALYPLPNFSEQALMYLRILDLSHYRITVLPKSFEGLQQLRYLDLSNTQVQELPEFLFILRNLQTLFLSNCRQLRRLTAYITKLISLRYLDLLGTPLVKMPQGISNLRSLQNLSNFVIGNLSGAGLQELRKLSHLRGTLHISELQNVVSVGEASNPGLGEKPLLKNLVLTWTMETSGSNKISCDQRELLKMLQPHHNLETVSINSYWGATFPNWLGDISFNRMTSVSLTSCSLCILLPPLGQLPHLRDLSIEKFKILKKVGVEVFYGKNDTFSSLEPFQNLRTLSFYEMPRWEEWCCPELEGGIFPRLNKLTIRSCPNLKNIPKELPKFTHVTTIWDSSLRSEEYYTTEPSLSEKDGSGSLRVLHIEGCPGLLYLQQSSSQNYEDIAVATKPYQEDHSYRLTTLSSDAGSTSGKKMPQEDQDDTGLESYKVTTVPELGNLTESLRVLHIEGCPGLINLPESLLQDCPGLEELLLIDCHSLEAIPGGYPSTTLKTLYIRDCMKLEFIQSLQTMLIIPQLEDLYIGSSCRNLSSFPLVLFPNLKSLSIRDCEQFSSFTVTLAGGDADLALEALEITDCQKLEFFPEGGLRTLKLTSILISNCRNLKGLPAKIATLTSLESIHINECPKLEANPFWGFPKSLQTLCISRCQKLRPKENWLMSYLGNLRDLEIEGGNDDTESFPEEELLPRGLYSLRISEFKSLRTLNYRGLEGLPKLGILEISGCGMLESLPEEGLPSSLSLLRINDSPILKEKISRQDMEWFKIRHIQLVEIDGEQLMRGRKNTESLSPKNMYITEMP</sequence>
<dbReference type="SUPFAM" id="SSF52058">
    <property type="entry name" value="L domain-like"/>
    <property type="match status" value="2"/>
</dbReference>
<keyword evidence="4" id="KW-0611">Plant defense</keyword>
<keyword evidence="5" id="KW-0067">ATP-binding</keyword>
<keyword evidence="2" id="KW-0677">Repeat</keyword>
<evidence type="ECO:0000256" key="2">
    <source>
        <dbReference type="ARBA" id="ARBA00022737"/>
    </source>
</evidence>
<keyword evidence="1" id="KW-0433">Leucine-rich repeat</keyword>
<dbReference type="RefSeq" id="XP_013613492.1">
    <property type="nucleotide sequence ID" value="XM_013758038.1"/>
</dbReference>
<feature type="domain" description="Disease resistance N-terminal" evidence="8">
    <location>
        <begin position="32"/>
        <end position="93"/>
    </location>
</feature>
<dbReference type="InterPro" id="IPR027417">
    <property type="entry name" value="P-loop_NTPase"/>
</dbReference>
<feature type="compositionally biased region" description="Polar residues" evidence="6">
    <location>
        <begin position="952"/>
        <end position="961"/>
    </location>
</feature>
<dbReference type="Gene3D" id="3.40.50.300">
    <property type="entry name" value="P-loop containing nucleotide triphosphate hydrolases"/>
    <property type="match status" value="1"/>
</dbReference>
<dbReference type="PRINTS" id="PR00364">
    <property type="entry name" value="DISEASERSIST"/>
</dbReference>
<dbReference type="Proteomes" id="UP000032141">
    <property type="component" value="Unassembled WGS sequence"/>
</dbReference>
<dbReference type="OMA" id="INSYWGA"/>
<evidence type="ECO:0000256" key="6">
    <source>
        <dbReference type="SAM" id="MobiDB-lite"/>
    </source>
</evidence>
<evidence type="ECO:0000256" key="1">
    <source>
        <dbReference type="ARBA" id="ARBA00022614"/>
    </source>
</evidence>
<dbReference type="Gene3D" id="1.10.10.10">
    <property type="entry name" value="Winged helix-like DNA-binding domain superfamily/Winged helix DNA-binding domain"/>
    <property type="match status" value="1"/>
</dbReference>
<reference evidence="11" key="1">
    <citation type="journal article" date="2014" name="Genome Biol.">
        <title>Transcriptome and methylome profiling reveals relics of genome dominance in the mesopolyploid Brassica oleracea.</title>
        <authorList>
            <person name="Parkin I.A."/>
            <person name="Koh C."/>
            <person name="Tang H."/>
            <person name="Robinson S.J."/>
            <person name="Kagale S."/>
            <person name="Clarke W.E."/>
            <person name="Town C.D."/>
            <person name="Nixon J."/>
            <person name="Krishnakumar V."/>
            <person name="Bidwell S.L."/>
            <person name="Denoeud F."/>
            <person name="Belcram H."/>
            <person name="Links M.G."/>
            <person name="Just J."/>
            <person name="Clarke C."/>
            <person name="Bender T."/>
            <person name="Huebert T."/>
            <person name="Mason A.S."/>
            <person name="Pires J.C."/>
            <person name="Barker G."/>
            <person name="Moore J."/>
            <person name="Walley P.G."/>
            <person name="Manoli S."/>
            <person name="Batley J."/>
            <person name="Edwards D."/>
            <person name="Nelson M.N."/>
            <person name="Wang X."/>
            <person name="Paterson A.H."/>
            <person name="King G."/>
            <person name="Bancroft I."/>
            <person name="Chalhoub B."/>
            <person name="Sharpe A.G."/>
        </authorList>
    </citation>
    <scope>NUCLEOTIDE SEQUENCE [LARGE SCALE GENOMIC DNA]</scope>
    <source>
        <strain evidence="11">cv. TO1000</strain>
    </source>
</reference>
<dbReference type="InterPro" id="IPR002182">
    <property type="entry name" value="NB-ARC"/>
</dbReference>
<dbReference type="InterPro" id="IPR032675">
    <property type="entry name" value="LRR_dom_sf"/>
</dbReference>
<dbReference type="InterPro" id="IPR041118">
    <property type="entry name" value="Rx_N"/>
</dbReference>
<dbReference type="GO" id="GO:0005524">
    <property type="term" value="F:ATP binding"/>
    <property type="evidence" value="ECO:0007669"/>
    <property type="project" value="UniProtKB-KW"/>
</dbReference>
<dbReference type="InterPro" id="IPR056789">
    <property type="entry name" value="LRR_R13L1-DRL21"/>
</dbReference>
<reference evidence="11" key="2">
    <citation type="submission" date="2015-06" db="UniProtKB">
        <authorList>
            <consortium name="EnsemblPlants"/>
        </authorList>
    </citation>
    <scope>IDENTIFICATION</scope>
</reference>
<dbReference type="PANTHER" id="PTHR36766">
    <property type="entry name" value="PLANT BROAD-SPECTRUM MILDEW RESISTANCE PROTEIN RPW8"/>
    <property type="match status" value="1"/>
</dbReference>
<dbReference type="SMR" id="A0A0D2ZPN7"/>
<dbReference type="Gene3D" id="3.80.10.10">
    <property type="entry name" value="Ribonuclease Inhibitor"/>
    <property type="match status" value="4"/>
</dbReference>
<keyword evidence="3" id="KW-0547">Nucleotide-binding</keyword>
<evidence type="ECO:0000259" key="7">
    <source>
        <dbReference type="Pfam" id="PF00931"/>
    </source>
</evidence>
<dbReference type="InterPro" id="IPR036388">
    <property type="entry name" value="WH-like_DNA-bd_sf"/>
</dbReference>
<dbReference type="FunFam" id="1.10.10.10:FF:000322">
    <property type="entry name" value="Probable disease resistance protein At1g63360"/>
    <property type="match status" value="1"/>
</dbReference>
<feature type="domain" description="NB-ARC" evidence="7">
    <location>
        <begin position="177"/>
        <end position="331"/>
    </location>
</feature>
<dbReference type="GO" id="GO:0051707">
    <property type="term" value="P:response to other organism"/>
    <property type="evidence" value="ECO:0007669"/>
    <property type="project" value="UniProtKB-ARBA"/>
</dbReference>
<dbReference type="Gramene" id="Bo00534s040.1">
    <property type="protein sequence ID" value="Bo00534s040.1"/>
    <property type="gene ID" value="Bo00534s040"/>
</dbReference>
<evidence type="ECO:0000256" key="5">
    <source>
        <dbReference type="ARBA" id="ARBA00022840"/>
    </source>
</evidence>
<name>A0A0D2ZPN7_BRAOL</name>
<evidence type="ECO:0000259" key="9">
    <source>
        <dbReference type="Pfam" id="PF23559"/>
    </source>
</evidence>
<dbReference type="Pfam" id="PF18052">
    <property type="entry name" value="Rx_N"/>
    <property type="match status" value="1"/>
</dbReference>
<dbReference type="InterPro" id="IPR001611">
    <property type="entry name" value="Leu-rich_rpt"/>
</dbReference>
<dbReference type="Pfam" id="PF23559">
    <property type="entry name" value="WHD_DRP"/>
    <property type="match status" value="1"/>
</dbReference>
<accession>A0A0D2ZPN7</accession>
<dbReference type="Pfam" id="PF00931">
    <property type="entry name" value="NB-ARC"/>
    <property type="match status" value="1"/>
</dbReference>
<dbReference type="HOGENOM" id="CLU_000837_8_8_1"/>
<dbReference type="Pfam" id="PF25019">
    <property type="entry name" value="LRR_R13L1-DRL21"/>
    <property type="match status" value="1"/>
</dbReference>
<feature type="domain" description="R13L1/DRL21-like LRR repeat region" evidence="10">
    <location>
        <begin position="674"/>
        <end position="801"/>
    </location>
</feature>
<dbReference type="OrthoDB" id="1896560at2759"/>
<dbReference type="Pfam" id="PF13855">
    <property type="entry name" value="LRR_8"/>
    <property type="match status" value="1"/>
</dbReference>
<dbReference type="EnsemblPlants" id="Bo00534s040.1">
    <property type="protein sequence ID" value="Bo00534s040.1"/>
    <property type="gene ID" value="Bo00534s040"/>
</dbReference>
<evidence type="ECO:0000259" key="8">
    <source>
        <dbReference type="Pfam" id="PF18052"/>
    </source>
</evidence>
<keyword evidence="12" id="KW-1185">Reference proteome</keyword>
<dbReference type="GeneID" id="106319660"/>
<evidence type="ECO:0000313" key="11">
    <source>
        <dbReference type="EnsemblPlants" id="Bo00534s040.1"/>
    </source>
</evidence>
<proteinExistence type="predicted"/>
<dbReference type="eggNOG" id="KOG4658">
    <property type="taxonomic scope" value="Eukaryota"/>
</dbReference>
<evidence type="ECO:0000313" key="12">
    <source>
        <dbReference type="Proteomes" id="UP000032141"/>
    </source>
</evidence>
<dbReference type="KEGG" id="boe:106319660"/>
<feature type="region of interest" description="Disordered" evidence="6">
    <location>
        <begin position="952"/>
        <end position="972"/>
    </location>
</feature>
<dbReference type="GO" id="GO:0006952">
    <property type="term" value="P:defense response"/>
    <property type="evidence" value="ECO:0007669"/>
    <property type="project" value="UniProtKB-KW"/>
</dbReference>
<protein>
    <recommendedName>
        <fullName evidence="13">NB-ARC domain-containing protein</fullName>
    </recommendedName>
</protein>
<dbReference type="InterPro" id="IPR058922">
    <property type="entry name" value="WHD_DRP"/>
</dbReference>
<feature type="domain" description="Disease resistance protein winged helix" evidence="9">
    <location>
        <begin position="414"/>
        <end position="481"/>
    </location>
</feature>